<name>A0AAV5REF7_STABA</name>
<dbReference type="Proteomes" id="UP001362899">
    <property type="component" value="Unassembled WGS sequence"/>
</dbReference>
<feature type="region of interest" description="Disordered" evidence="1">
    <location>
        <begin position="458"/>
        <end position="485"/>
    </location>
</feature>
<dbReference type="EMBL" id="BTGC01000003">
    <property type="protein sequence ID" value="GMM49607.1"/>
    <property type="molecule type" value="Genomic_DNA"/>
</dbReference>
<accession>A0AAV5REF7</accession>
<dbReference type="AlphaFoldDB" id="A0AAV5REF7"/>
<organism evidence="2 3">
    <name type="scientific">Starmerella bacillaris</name>
    <name type="common">Yeast</name>
    <name type="synonym">Candida zemplinina</name>
    <dbReference type="NCBI Taxonomy" id="1247836"/>
    <lineage>
        <taxon>Eukaryota</taxon>
        <taxon>Fungi</taxon>
        <taxon>Dikarya</taxon>
        <taxon>Ascomycota</taxon>
        <taxon>Saccharomycotina</taxon>
        <taxon>Dipodascomycetes</taxon>
        <taxon>Dipodascales</taxon>
        <taxon>Trichomonascaceae</taxon>
        <taxon>Starmerella</taxon>
    </lineage>
</organism>
<evidence type="ECO:0000256" key="1">
    <source>
        <dbReference type="SAM" id="MobiDB-lite"/>
    </source>
</evidence>
<keyword evidence="3" id="KW-1185">Reference proteome</keyword>
<sequence>METSNLSKEARVPKDTSQSTSCCSSLIMETLVFSTTALCFAFILDYFAQRLPLNLWYHKAPIDLRLYCWLRLLEGDPDALDEAQTANWTVVDKDTSNPRVTPNQVDRVLQEARLKAMEYHLRDNVQVNMPTHGEDGTILPLTEVHPNNSLAARVNTSFSSPILRHKAEKYGVQQNNKDTSKSVGQTHNEVKSSTIVSYNIFANGSSQSQLNSSKFNGIKSKYSNLITQEKGTFGLSIGKDINSTYLNVLKGSKEKTIIRMDQTSIKTQIDIRPEEGQTLTPDKQKIAEIKQHKYKDTLSANKITNCGPQTNSVPSDNSLPGGLELQPSGNLKAVHCDSESNNKTITYPRLRDHKKKIVEPCDKSLQPITNFDSRNLEALADTREDSETVESSRDLHAIESLNRTSNNQLKGYIQPQNKLNSAELIKPAQVIVATTKRNRLASSGVGLKVIQKRRLLSAKKRDAKQDKNKSEPISSRLSQSRPKSMSQANLKIELLRRSRLLIRGTDIRTLLSNTEGCGLTRVPSSDNLIKELDLPILKMSMPLTVQRLKHTIHLKGLEDIVQHLLLSHTTHEQRVYKKRRCGNYFKPLAERLLWVLTVEDYAKQQLSADMKCAFLARVRKILLQCMDFLVYYKTKNVEFKRFVYYHRGSIDLIPLDGPGAIRKWRKYTVQCLILLSFVTDLNPPEGLQISLTPSKSGEPNDPKKLIGTKEVKGPLIPRRTDKSMNSVHHTGLQTRMNTDGTFVMRT</sequence>
<proteinExistence type="predicted"/>
<comment type="caution">
    <text evidence="2">The sequence shown here is derived from an EMBL/GenBank/DDBJ whole genome shotgun (WGS) entry which is preliminary data.</text>
</comment>
<reference evidence="2 3" key="1">
    <citation type="journal article" date="2023" name="Elife">
        <title>Identification of key yeast species and microbe-microbe interactions impacting larval growth of Drosophila in the wild.</title>
        <authorList>
            <person name="Mure A."/>
            <person name="Sugiura Y."/>
            <person name="Maeda R."/>
            <person name="Honda K."/>
            <person name="Sakurai N."/>
            <person name="Takahashi Y."/>
            <person name="Watada M."/>
            <person name="Katoh T."/>
            <person name="Gotoh A."/>
            <person name="Gotoh Y."/>
            <person name="Taniguchi I."/>
            <person name="Nakamura K."/>
            <person name="Hayashi T."/>
            <person name="Katayama T."/>
            <person name="Uemura T."/>
            <person name="Hattori Y."/>
        </authorList>
    </citation>
    <scope>NUCLEOTIDE SEQUENCE [LARGE SCALE GENOMIC DNA]</scope>
    <source>
        <strain evidence="2 3">SB-73</strain>
    </source>
</reference>
<evidence type="ECO:0000313" key="2">
    <source>
        <dbReference type="EMBL" id="GMM49607.1"/>
    </source>
</evidence>
<evidence type="ECO:0000313" key="3">
    <source>
        <dbReference type="Proteomes" id="UP001362899"/>
    </source>
</evidence>
<feature type="compositionally biased region" description="Polar residues" evidence="1">
    <location>
        <begin position="471"/>
        <end position="485"/>
    </location>
</feature>
<protein>
    <submittedName>
        <fullName evidence="2">Uncharacterized protein</fullName>
    </submittedName>
</protein>
<feature type="compositionally biased region" description="Basic and acidic residues" evidence="1">
    <location>
        <begin position="459"/>
        <end position="470"/>
    </location>
</feature>
<gene>
    <name evidence="2" type="ORF">DASB73_005650</name>
</gene>